<evidence type="ECO:0000313" key="2">
    <source>
        <dbReference type="Proteomes" id="UP000821866"/>
    </source>
</evidence>
<keyword evidence="2" id="KW-1185">Reference proteome</keyword>
<gene>
    <name evidence="1" type="ORF">HPB51_019418</name>
</gene>
<name>A0A9J6EIH8_RHIMP</name>
<dbReference type="AlphaFoldDB" id="A0A9J6EIH8"/>
<organism evidence="1 2">
    <name type="scientific">Rhipicephalus microplus</name>
    <name type="common">Cattle tick</name>
    <name type="synonym">Boophilus microplus</name>
    <dbReference type="NCBI Taxonomy" id="6941"/>
    <lineage>
        <taxon>Eukaryota</taxon>
        <taxon>Metazoa</taxon>
        <taxon>Ecdysozoa</taxon>
        <taxon>Arthropoda</taxon>
        <taxon>Chelicerata</taxon>
        <taxon>Arachnida</taxon>
        <taxon>Acari</taxon>
        <taxon>Parasitiformes</taxon>
        <taxon>Ixodida</taxon>
        <taxon>Ixodoidea</taxon>
        <taxon>Ixodidae</taxon>
        <taxon>Rhipicephalinae</taxon>
        <taxon>Rhipicephalus</taxon>
        <taxon>Boophilus</taxon>
    </lineage>
</organism>
<reference evidence="1" key="2">
    <citation type="submission" date="2021-09" db="EMBL/GenBank/DDBJ databases">
        <authorList>
            <person name="Jia N."/>
            <person name="Wang J."/>
            <person name="Shi W."/>
            <person name="Du L."/>
            <person name="Sun Y."/>
            <person name="Zhan W."/>
            <person name="Jiang J."/>
            <person name="Wang Q."/>
            <person name="Zhang B."/>
            <person name="Ji P."/>
            <person name="Sakyi L.B."/>
            <person name="Cui X."/>
            <person name="Yuan T."/>
            <person name="Jiang B."/>
            <person name="Yang W."/>
            <person name="Lam T.T.-Y."/>
            <person name="Chang Q."/>
            <person name="Ding S."/>
            <person name="Wang X."/>
            <person name="Zhu J."/>
            <person name="Ruan X."/>
            <person name="Zhao L."/>
            <person name="Wei J."/>
            <person name="Que T."/>
            <person name="Du C."/>
            <person name="Cheng J."/>
            <person name="Dai P."/>
            <person name="Han X."/>
            <person name="Huang E."/>
            <person name="Gao Y."/>
            <person name="Liu J."/>
            <person name="Shao H."/>
            <person name="Ye R."/>
            <person name="Li L."/>
            <person name="Wei W."/>
            <person name="Wang X."/>
            <person name="Wang C."/>
            <person name="Huo Q."/>
            <person name="Li W."/>
            <person name="Guo W."/>
            <person name="Chen H."/>
            <person name="Chen S."/>
            <person name="Zhou L."/>
            <person name="Zhou L."/>
            <person name="Ni X."/>
            <person name="Tian J."/>
            <person name="Zhou Y."/>
            <person name="Sheng Y."/>
            <person name="Liu T."/>
            <person name="Pan Y."/>
            <person name="Xia L."/>
            <person name="Li J."/>
            <person name="Zhao F."/>
            <person name="Cao W."/>
        </authorList>
    </citation>
    <scope>NUCLEOTIDE SEQUENCE</scope>
    <source>
        <strain evidence="1">Rmic-2018</strain>
        <tissue evidence="1">Larvae</tissue>
    </source>
</reference>
<dbReference type="EMBL" id="JABSTU010000004">
    <property type="protein sequence ID" value="KAH8034063.1"/>
    <property type="molecule type" value="Genomic_DNA"/>
</dbReference>
<evidence type="ECO:0000313" key="1">
    <source>
        <dbReference type="EMBL" id="KAH8034063.1"/>
    </source>
</evidence>
<sequence>MRAVYALFSNNSASVRQRSDGLDYTTSDSRAFGKLVDAIVMLDDMVFNQTGASTSPPDEIELNELNSNKWNWTELLTAQSSVKATALPIKARVKNLEGVRAILHSLSSQENMMATKIYLMLVPLAKFFELEDRARVHRRMPKDEIINELCVTAMETMFGDFYRRWIATELAGSDTGDELRRMLSGVLDAADRVLEVTKGFVLDYGKMTAVTNPNRGEYNLPVCMTRQRGH</sequence>
<reference evidence="1" key="1">
    <citation type="journal article" date="2020" name="Cell">
        <title>Large-Scale Comparative Analyses of Tick Genomes Elucidate Their Genetic Diversity and Vector Capacities.</title>
        <authorList>
            <consortium name="Tick Genome and Microbiome Consortium (TIGMIC)"/>
            <person name="Jia N."/>
            <person name="Wang J."/>
            <person name="Shi W."/>
            <person name="Du L."/>
            <person name="Sun Y."/>
            <person name="Zhan W."/>
            <person name="Jiang J.F."/>
            <person name="Wang Q."/>
            <person name="Zhang B."/>
            <person name="Ji P."/>
            <person name="Bell-Sakyi L."/>
            <person name="Cui X.M."/>
            <person name="Yuan T.T."/>
            <person name="Jiang B.G."/>
            <person name="Yang W.F."/>
            <person name="Lam T.T."/>
            <person name="Chang Q.C."/>
            <person name="Ding S.J."/>
            <person name="Wang X.J."/>
            <person name="Zhu J.G."/>
            <person name="Ruan X.D."/>
            <person name="Zhao L."/>
            <person name="Wei J.T."/>
            <person name="Ye R.Z."/>
            <person name="Que T.C."/>
            <person name="Du C.H."/>
            <person name="Zhou Y.H."/>
            <person name="Cheng J.X."/>
            <person name="Dai P.F."/>
            <person name="Guo W.B."/>
            <person name="Han X.H."/>
            <person name="Huang E.J."/>
            <person name="Li L.F."/>
            <person name="Wei W."/>
            <person name="Gao Y.C."/>
            <person name="Liu J.Z."/>
            <person name="Shao H.Z."/>
            <person name="Wang X."/>
            <person name="Wang C.C."/>
            <person name="Yang T.C."/>
            <person name="Huo Q.B."/>
            <person name="Li W."/>
            <person name="Chen H.Y."/>
            <person name="Chen S.E."/>
            <person name="Zhou L.G."/>
            <person name="Ni X.B."/>
            <person name="Tian J.H."/>
            <person name="Sheng Y."/>
            <person name="Liu T."/>
            <person name="Pan Y.S."/>
            <person name="Xia L.Y."/>
            <person name="Li J."/>
            <person name="Zhao F."/>
            <person name="Cao W.C."/>
        </authorList>
    </citation>
    <scope>NUCLEOTIDE SEQUENCE</scope>
    <source>
        <strain evidence="1">Rmic-2018</strain>
    </source>
</reference>
<proteinExistence type="predicted"/>
<protein>
    <submittedName>
        <fullName evidence="1">Uncharacterized protein</fullName>
    </submittedName>
</protein>
<dbReference type="Proteomes" id="UP000821866">
    <property type="component" value="Chromosome 2"/>
</dbReference>
<accession>A0A9J6EIH8</accession>
<comment type="caution">
    <text evidence="1">The sequence shown here is derived from an EMBL/GenBank/DDBJ whole genome shotgun (WGS) entry which is preliminary data.</text>
</comment>